<dbReference type="InterPro" id="IPR008756">
    <property type="entry name" value="Peptidase_M56"/>
</dbReference>
<keyword evidence="1" id="KW-1133">Transmembrane helix</keyword>
<keyword evidence="4" id="KW-1185">Reference proteome</keyword>
<dbReference type="EMBL" id="JADWYR010000002">
    <property type="protein sequence ID" value="MBG9377432.1"/>
    <property type="molecule type" value="Genomic_DNA"/>
</dbReference>
<feature type="transmembrane region" description="Helical" evidence="1">
    <location>
        <begin position="172"/>
        <end position="196"/>
    </location>
</feature>
<feature type="transmembrane region" description="Helical" evidence="1">
    <location>
        <begin position="46"/>
        <end position="68"/>
    </location>
</feature>
<dbReference type="RefSeq" id="WP_196991516.1">
    <property type="nucleotide sequence ID" value="NZ_JADWYR010000002.1"/>
</dbReference>
<evidence type="ECO:0000256" key="1">
    <source>
        <dbReference type="SAM" id="Phobius"/>
    </source>
</evidence>
<evidence type="ECO:0000313" key="3">
    <source>
        <dbReference type="EMBL" id="MBG9377432.1"/>
    </source>
</evidence>
<dbReference type="AlphaFoldDB" id="A0A931E762"/>
<comment type="caution">
    <text evidence="3">The sequence shown here is derived from an EMBL/GenBank/DDBJ whole genome shotgun (WGS) entry which is preliminary data.</text>
</comment>
<dbReference type="Pfam" id="PF05569">
    <property type="entry name" value="Peptidase_M56"/>
    <property type="match status" value="1"/>
</dbReference>
<evidence type="ECO:0000313" key="4">
    <source>
        <dbReference type="Proteomes" id="UP000628448"/>
    </source>
</evidence>
<gene>
    <name evidence="3" type="ORF">I5907_14405</name>
</gene>
<sequence>MQSILHSAFLQALGYAIFNSLWQVALLWLIVMLVNGLANLSASRKYYVAVTAQFAGFVWFLFTLQFYYAQCNTAISSLQSAGLAVNDYYFYEPIVHNFSSGVTYAIIKTEQLIPYLSAAYIVMLLFLAGRLIRALLYVKQIKTKGLSKPGVEWKLFVKRTADYLGIKKEVSLYFSGIISSPLTIGFLKPVILLPVASINHLSTDQLEAILLHELAHIRRADYLINIVLCTIETVLFFNPFTHLLGKFIKRERENSCDDWVLQFQYKPAMYAEALLRIATLQVQPAFTMQAAAKQELLPRVKRMLNQKEKNYQYRNHILAFLLITVMLTTVAWYTPPATNYKPAQQAATASEKKMMIEPLTANVENPFYNPFYYVFDNVVKQQIEKALTISGKNAALISATTADAMEKATPVAIKSVQSAYDEISKSLPGIQAEINKSLDEASMELVNLHIDDLTLADSPINIALNAPFIKDALAGIDWTAISNDLSKAKADISNNVNKDVVEKLRFKNLLKEITIQLSELSDDKKMKDQQKMRLKTQADEDQKEQELKIETLKKDAETQRKVHAKLQPLKVWSDIEREDVTTYGIDDTAVNNALFNSNATIQSNFPASLASPVSFNSEAPLTNVNVEPSPAETIPGSAVIIIQHDADNENSHIKHIIIKVAGTNGVTKTYRLSAEVYQ</sequence>
<organism evidence="3 4">
    <name type="scientific">Panacibacter microcysteis</name>
    <dbReference type="NCBI Taxonomy" id="2793269"/>
    <lineage>
        <taxon>Bacteria</taxon>
        <taxon>Pseudomonadati</taxon>
        <taxon>Bacteroidota</taxon>
        <taxon>Chitinophagia</taxon>
        <taxon>Chitinophagales</taxon>
        <taxon>Chitinophagaceae</taxon>
        <taxon>Panacibacter</taxon>
    </lineage>
</organism>
<feature type="transmembrane region" description="Helical" evidence="1">
    <location>
        <begin position="118"/>
        <end position="138"/>
    </location>
</feature>
<dbReference type="Proteomes" id="UP000628448">
    <property type="component" value="Unassembled WGS sequence"/>
</dbReference>
<feature type="domain" description="Peptidase M56" evidence="2">
    <location>
        <begin position="24"/>
        <end position="301"/>
    </location>
</feature>
<accession>A0A931E762</accession>
<reference evidence="3" key="1">
    <citation type="submission" date="2020-11" db="EMBL/GenBank/DDBJ databases">
        <title>Bacterial whole genome sequence for Panacibacter sp. DH6.</title>
        <authorList>
            <person name="Le V."/>
            <person name="Ko S."/>
            <person name="Ahn C.-Y."/>
            <person name="Oh H.-M."/>
        </authorList>
    </citation>
    <scope>NUCLEOTIDE SEQUENCE</scope>
    <source>
        <strain evidence="3">DH6</strain>
    </source>
</reference>
<protein>
    <recommendedName>
        <fullName evidence="2">Peptidase M56 domain-containing protein</fullName>
    </recommendedName>
</protein>
<dbReference type="InterPro" id="IPR052173">
    <property type="entry name" value="Beta-lactam_resp_regulator"/>
</dbReference>
<feature type="transmembrane region" description="Helical" evidence="1">
    <location>
        <begin position="317"/>
        <end position="334"/>
    </location>
</feature>
<dbReference type="Gene3D" id="3.30.2010.10">
    <property type="entry name" value="Metalloproteases ('zincins'), catalytic domain"/>
    <property type="match status" value="1"/>
</dbReference>
<name>A0A931E762_9BACT</name>
<keyword evidence="1" id="KW-0812">Transmembrane</keyword>
<feature type="transmembrane region" description="Helical" evidence="1">
    <location>
        <begin position="222"/>
        <end position="244"/>
    </location>
</feature>
<proteinExistence type="predicted"/>
<dbReference type="PANTHER" id="PTHR34978">
    <property type="entry name" value="POSSIBLE SENSOR-TRANSDUCER PROTEIN BLAR"/>
    <property type="match status" value="1"/>
</dbReference>
<dbReference type="CDD" id="cd07341">
    <property type="entry name" value="M56_BlaR1_MecR1_like"/>
    <property type="match status" value="1"/>
</dbReference>
<evidence type="ECO:0000259" key="2">
    <source>
        <dbReference type="Pfam" id="PF05569"/>
    </source>
</evidence>
<keyword evidence="1" id="KW-0472">Membrane</keyword>
<feature type="transmembrane region" description="Helical" evidence="1">
    <location>
        <begin position="12"/>
        <end position="34"/>
    </location>
</feature>
<dbReference type="PANTHER" id="PTHR34978:SF3">
    <property type="entry name" value="SLR0241 PROTEIN"/>
    <property type="match status" value="1"/>
</dbReference>